<protein>
    <recommendedName>
        <fullName evidence="3">HEAT repeat domain-containing protein</fullName>
    </recommendedName>
</protein>
<gene>
    <name evidence="1" type="ORF">K1Y72_05080</name>
</gene>
<evidence type="ECO:0000313" key="2">
    <source>
        <dbReference type="Proteomes" id="UP000774570"/>
    </source>
</evidence>
<comment type="caution">
    <text evidence="1">The sequence shown here is derived from an EMBL/GenBank/DDBJ whole genome shotgun (WGS) entry which is preliminary data.</text>
</comment>
<sequence>MTSSRAGRPLSREAATALAREFHQEDAAAGWTRLDGLTSADWPRLAAALRSRDLRSSRLPWNAPPPADAFEALLMACSHNGHLRERALTSRYFTGAFHGDVRLLPIAVVCATDHVPQVREAARRSLERLLGKADLPGTVEAADIASLLAGRSRGDAAALTVAILRREVPGLLEAARTAGGPRLRRVALRLWLEQDPAPEDLTAAALAEKDTLARTAYAEAVEASGRAACAVAPTVLVEPGRPLPPGGGPYIHCRMPRSGRGRVLANCG</sequence>
<keyword evidence="2" id="KW-1185">Reference proteome</keyword>
<evidence type="ECO:0000313" key="1">
    <source>
        <dbReference type="EMBL" id="MBW8481733.1"/>
    </source>
</evidence>
<name>A0ABS7FQA7_9ACTN</name>
<proteinExistence type="predicted"/>
<dbReference type="RefSeq" id="WP_220163725.1">
    <property type="nucleotide sequence ID" value="NZ_JAIBOA010000003.1"/>
</dbReference>
<organism evidence="1 2">
    <name type="scientific">Actinomadura parmotrematis</name>
    <dbReference type="NCBI Taxonomy" id="2864039"/>
    <lineage>
        <taxon>Bacteria</taxon>
        <taxon>Bacillati</taxon>
        <taxon>Actinomycetota</taxon>
        <taxon>Actinomycetes</taxon>
        <taxon>Streptosporangiales</taxon>
        <taxon>Thermomonosporaceae</taxon>
        <taxon>Actinomadura</taxon>
    </lineage>
</organism>
<reference evidence="1 2" key="1">
    <citation type="submission" date="2021-07" db="EMBL/GenBank/DDBJ databases">
        <title>Actinomadura sp. PM05-2 isolated from lichen.</title>
        <authorList>
            <person name="Somphong A."/>
            <person name="Phongsopitanun W."/>
            <person name="Tanasupawat S."/>
            <person name="Peongsungnone V."/>
        </authorList>
    </citation>
    <scope>NUCLEOTIDE SEQUENCE [LARGE SCALE GENOMIC DNA]</scope>
    <source>
        <strain evidence="1 2">PM05-2</strain>
    </source>
</reference>
<dbReference type="EMBL" id="JAIBOA010000003">
    <property type="protein sequence ID" value="MBW8481733.1"/>
    <property type="molecule type" value="Genomic_DNA"/>
</dbReference>
<dbReference type="Proteomes" id="UP000774570">
    <property type="component" value="Unassembled WGS sequence"/>
</dbReference>
<evidence type="ECO:0008006" key="3">
    <source>
        <dbReference type="Google" id="ProtNLM"/>
    </source>
</evidence>
<accession>A0ABS7FQA7</accession>